<accession>A0A0G4FC90</accession>
<feature type="domain" description="Hemerythrin-like" evidence="1">
    <location>
        <begin position="26"/>
        <end position="160"/>
    </location>
</feature>
<evidence type="ECO:0000313" key="3">
    <source>
        <dbReference type="Proteomes" id="UP000041254"/>
    </source>
</evidence>
<evidence type="ECO:0000259" key="1">
    <source>
        <dbReference type="Pfam" id="PF01814"/>
    </source>
</evidence>
<reference evidence="2 3" key="1">
    <citation type="submission" date="2014-11" db="EMBL/GenBank/DDBJ databases">
        <authorList>
            <person name="Zhu J."/>
            <person name="Qi W."/>
            <person name="Song R."/>
        </authorList>
    </citation>
    <scope>NUCLEOTIDE SEQUENCE [LARGE SCALE GENOMIC DNA]</scope>
</reference>
<sequence>MAELCEGEDMKHAPGEKLSWVHMILAHRYQRHMLLTLMDELKNMPPDATADSDAVTKIRGMWKLYHADFKHHAHAEDTIMFSGLKELAEGDEKTKMQEVLDTLAKEHGELGVLEKALQDAFAADFTPENKRTALLDDLRKFAAVYHNHTYDEEHLLLPLAEAIEKGDKKDDAVALQKRVGKYFSSQKELGYGLQAMMELARTHPKDQAIYESSMSWFLRGPITFMTGFSGTSHEFHKLFPAPKEPIEAAFTAALQ</sequence>
<dbReference type="EMBL" id="CDMY01000405">
    <property type="protein sequence ID" value="CEM10816.1"/>
    <property type="molecule type" value="Genomic_DNA"/>
</dbReference>
<dbReference type="VEuPathDB" id="CryptoDB:Vbra_15049"/>
<proteinExistence type="predicted"/>
<protein>
    <recommendedName>
        <fullName evidence="1">Hemerythrin-like domain-containing protein</fullName>
    </recommendedName>
</protein>
<keyword evidence="3" id="KW-1185">Reference proteome</keyword>
<gene>
    <name evidence="2" type="ORF">Vbra_15049</name>
</gene>
<evidence type="ECO:0000313" key="2">
    <source>
        <dbReference type="EMBL" id="CEM10816.1"/>
    </source>
</evidence>
<dbReference type="InterPro" id="IPR012312">
    <property type="entry name" value="Hemerythrin-like"/>
</dbReference>
<dbReference type="AlphaFoldDB" id="A0A0G4FC90"/>
<dbReference type="OMA" id="HAEDTIM"/>
<dbReference type="Gene3D" id="1.20.120.520">
    <property type="entry name" value="nmb1532 protein domain like"/>
    <property type="match status" value="1"/>
</dbReference>
<dbReference type="Pfam" id="PF01814">
    <property type="entry name" value="Hemerythrin"/>
    <property type="match status" value="1"/>
</dbReference>
<dbReference type="Proteomes" id="UP000041254">
    <property type="component" value="Unassembled WGS sequence"/>
</dbReference>
<dbReference type="InParanoid" id="A0A0G4FC90"/>
<name>A0A0G4FC90_VITBC</name>
<organism evidence="2 3">
    <name type="scientific">Vitrella brassicaformis (strain CCMP3155)</name>
    <dbReference type="NCBI Taxonomy" id="1169540"/>
    <lineage>
        <taxon>Eukaryota</taxon>
        <taxon>Sar</taxon>
        <taxon>Alveolata</taxon>
        <taxon>Colpodellida</taxon>
        <taxon>Vitrellaceae</taxon>
        <taxon>Vitrella</taxon>
    </lineage>
</organism>